<proteinExistence type="predicted"/>
<evidence type="ECO:0000313" key="2">
    <source>
        <dbReference type="EMBL" id="MCK8486732.1"/>
    </source>
</evidence>
<keyword evidence="2" id="KW-0328">Glycosyltransferase</keyword>
<organism evidence="2 3">
    <name type="scientific">Paenibacillus mellifer</name>
    <dbReference type="NCBI Taxonomy" id="2937794"/>
    <lineage>
        <taxon>Bacteria</taxon>
        <taxon>Bacillati</taxon>
        <taxon>Bacillota</taxon>
        <taxon>Bacilli</taxon>
        <taxon>Bacillales</taxon>
        <taxon>Paenibacillaceae</taxon>
        <taxon>Paenibacillus</taxon>
    </lineage>
</organism>
<protein>
    <submittedName>
        <fullName evidence="2">Prolipoprotein diacylglyceryl transferase</fullName>
        <ecNumber evidence="2">2.4.99.-</ecNumber>
    </submittedName>
</protein>
<sequence length="98" mass="11004">MGLAVLLAVGVAYFLARGTQYQKHIYNLVFYVLIGAILGARIWHVFFFNGDIIRNIYLKSSRFGMGESQSSERSSAVSQPRQFILGEINFHSGNSPIF</sequence>
<dbReference type="Proteomes" id="UP001139534">
    <property type="component" value="Unassembled WGS sequence"/>
</dbReference>
<dbReference type="RefSeq" id="WP_248550944.1">
    <property type="nucleotide sequence ID" value="NZ_JALPRK010000004.1"/>
</dbReference>
<keyword evidence="1" id="KW-0472">Membrane</keyword>
<keyword evidence="1" id="KW-0812">Transmembrane</keyword>
<evidence type="ECO:0000256" key="1">
    <source>
        <dbReference type="SAM" id="Phobius"/>
    </source>
</evidence>
<dbReference type="AlphaFoldDB" id="A0A9X1XWT5"/>
<dbReference type="GO" id="GO:0042158">
    <property type="term" value="P:lipoprotein biosynthetic process"/>
    <property type="evidence" value="ECO:0007669"/>
    <property type="project" value="InterPro"/>
</dbReference>
<name>A0A9X1XWT5_9BACL</name>
<evidence type="ECO:0000313" key="3">
    <source>
        <dbReference type="Proteomes" id="UP001139534"/>
    </source>
</evidence>
<dbReference type="EC" id="2.4.99.-" evidence="2"/>
<keyword evidence="2" id="KW-0808">Transferase</keyword>
<dbReference type="GO" id="GO:0008961">
    <property type="term" value="F:phosphatidylglycerol-prolipoprotein diacylglyceryl transferase activity"/>
    <property type="evidence" value="ECO:0007669"/>
    <property type="project" value="InterPro"/>
</dbReference>
<dbReference type="EMBL" id="JALPRK010000004">
    <property type="protein sequence ID" value="MCK8486732.1"/>
    <property type="molecule type" value="Genomic_DNA"/>
</dbReference>
<dbReference type="GO" id="GO:0005886">
    <property type="term" value="C:plasma membrane"/>
    <property type="evidence" value="ECO:0007669"/>
    <property type="project" value="InterPro"/>
</dbReference>
<reference evidence="2" key="1">
    <citation type="submission" date="2022-04" db="EMBL/GenBank/DDBJ databases">
        <authorList>
            <person name="Seo M.-J."/>
        </authorList>
    </citation>
    <scope>NUCLEOTIDE SEQUENCE</scope>
    <source>
        <strain evidence="2">MBLB2552</strain>
    </source>
</reference>
<dbReference type="Pfam" id="PF01790">
    <property type="entry name" value="LGT"/>
    <property type="match status" value="1"/>
</dbReference>
<accession>A0A9X1XWT5</accession>
<gene>
    <name evidence="2" type="ORF">M0651_06035</name>
</gene>
<comment type="caution">
    <text evidence="2">The sequence shown here is derived from an EMBL/GenBank/DDBJ whole genome shotgun (WGS) entry which is preliminary data.</text>
</comment>
<feature type="transmembrane region" description="Helical" evidence="1">
    <location>
        <begin position="28"/>
        <end position="49"/>
    </location>
</feature>
<keyword evidence="1" id="KW-1133">Transmembrane helix</keyword>
<dbReference type="InterPro" id="IPR001640">
    <property type="entry name" value="Lgt"/>
</dbReference>
<keyword evidence="3" id="KW-1185">Reference proteome</keyword>